<feature type="region of interest" description="Disordered" evidence="1">
    <location>
        <begin position="1"/>
        <end position="22"/>
    </location>
</feature>
<gene>
    <name evidence="2" type="ORF">ACFPL4_28350</name>
</gene>
<dbReference type="RefSeq" id="WP_033300330.1">
    <property type="nucleotide sequence ID" value="NZ_JBHSJE010000010.1"/>
</dbReference>
<comment type="caution">
    <text evidence="2">The sequence shown here is derived from an EMBL/GenBank/DDBJ whole genome shotgun (WGS) entry which is preliminary data.</text>
</comment>
<keyword evidence="3" id="KW-1185">Reference proteome</keyword>
<proteinExistence type="predicted"/>
<organism evidence="2 3">
    <name type="scientific">Streptomyces atroolivaceus</name>
    <dbReference type="NCBI Taxonomy" id="66869"/>
    <lineage>
        <taxon>Bacteria</taxon>
        <taxon>Bacillati</taxon>
        <taxon>Actinomycetota</taxon>
        <taxon>Actinomycetes</taxon>
        <taxon>Kitasatosporales</taxon>
        <taxon>Streptomycetaceae</taxon>
        <taxon>Streptomyces</taxon>
    </lineage>
</organism>
<evidence type="ECO:0000313" key="3">
    <source>
        <dbReference type="Proteomes" id="UP001595908"/>
    </source>
</evidence>
<dbReference type="Pfam" id="PF19561">
    <property type="entry name" value="DUF6083"/>
    <property type="match status" value="1"/>
</dbReference>
<accession>A0ABV9VFH9</accession>
<dbReference type="Proteomes" id="UP001595908">
    <property type="component" value="Unassembled WGS sequence"/>
</dbReference>
<reference evidence="3" key="1">
    <citation type="journal article" date="2019" name="Int. J. Syst. Evol. Microbiol.">
        <title>The Global Catalogue of Microorganisms (GCM) 10K type strain sequencing project: providing services to taxonomists for standard genome sequencing and annotation.</title>
        <authorList>
            <consortium name="The Broad Institute Genomics Platform"/>
            <consortium name="The Broad Institute Genome Sequencing Center for Infectious Disease"/>
            <person name="Wu L."/>
            <person name="Ma J."/>
        </authorList>
    </citation>
    <scope>NUCLEOTIDE SEQUENCE [LARGE SCALE GENOMIC DNA]</scope>
    <source>
        <strain evidence="3">ICMP 257</strain>
    </source>
</reference>
<name>A0ABV9VFH9_STRAZ</name>
<dbReference type="GeneID" id="31233678"/>
<dbReference type="EMBL" id="JBHSJE010000010">
    <property type="protein sequence ID" value="MFC4982206.1"/>
    <property type="molecule type" value="Genomic_DNA"/>
</dbReference>
<evidence type="ECO:0000256" key="1">
    <source>
        <dbReference type="SAM" id="MobiDB-lite"/>
    </source>
</evidence>
<dbReference type="InterPro" id="IPR045729">
    <property type="entry name" value="DUF6083"/>
</dbReference>
<evidence type="ECO:0000313" key="2">
    <source>
        <dbReference type="EMBL" id="MFC4982206.1"/>
    </source>
</evidence>
<protein>
    <submittedName>
        <fullName evidence="2">DUF6083 domain-containing protein</fullName>
    </submittedName>
</protein>
<sequence length="149" mass="16647">MGDTESASPCPDPPDDHSDRLTGDFLALLEGATAPRPPAPPDCPFCDLPQDRYATGYAGHWILLEPRILVPAHTVPPRRRWIITSTGTALNLWDAEPLPGAACRIPHRIACPRLEPEDHWPWVTALRQHNRRRSQRLFDLPEEGLPDTG</sequence>